<feature type="compositionally biased region" description="Pro residues" evidence="5">
    <location>
        <begin position="34"/>
        <end position="45"/>
    </location>
</feature>
<evidence type="ECO:0000256" key="4">
    <source>
        <dbReference type="PROSITE-ProRule" id="PRU00703"/>
    </source>
</evidence>
<feature type="region of interest" description="Disordered" evidence="5">
    <location>
        <begin position="686"/>
        <end position="722"/>
    </location>
</feature>
<dbReference type="OrthoDB" id="449052at2759"/>
<dbReference type="SMART" id="SM00116">
    <property type="entry name" value="CBS"/>
    <property type="match status" value="2"/>
</dbReference>
<keyword evidence="3 4" id="KW-0129">CBS domain</keyword>
<feature type="compositionally biased region" description="Polar residues" evidence="5">
    <location>
        <begin position="574"/>
        <end position="583"/>
    </location>
</feature>
<evidence type="ECO:0000256" key="5">
    <source>
        <dbReference type="SAM" id="MobiDB-lite"/>
    </source>
</evidence>
<feature type="compositionally biased region" description="Low complexity" evidence="5">
    <location>
        <begin position="302"/>
        <end position="325"/>
    </location>
</feature>
<feature type="compositionally biased region" description="Basic and acidic residues" evidence="5">
    <location>
        <begin position="697"/>
        <end position="717"/>
    </location>
</feature>
<feature type="domain" description="CBS" evidence="6">
    <location>
        <begin position="855"/>
        <end position="917"/>
    </location>
</feature>
<feature type="region of interest" description="Disordered" evidence="5">
    <location>
        <begin position="1001"/>
        <end position="1034"/>
    </location>
</feature>
<dbReference type="RefSeq" id="XP_067923697.1">
    <property type="nucleotide sequence ID" value="XM_068064335.1"/>
</dbReference>
<keyword evidence="8" id="KW-1185">Reference proteome</keyword>
<evidence type="ECO:0000259" key="6">
    <source>
        <dbReference type="PROSITE" id="PS51371"/>
    </source>
</evidence>
<evidence type="ECO:0000256" key="3">
    <source>
        <dbReference type="ARBA" id="ARBA00023122"/>
    </source>
</evidence>
<keyword evidence="2" id="KW-0677">Repeat</keyword>
<dbReference type="VEuPathDB" id="ToxoDB:CSUI_004140"/>
<feature type="compositionally biased region" description="Polar residues" evidence="5">
    <location>
        <begin position="1135"/>
        <end position="1145"/>
    </location>
</feature>
<dbReference type="SUPFAM" id="SSF54631">
    <property type="entry name" value="CBS-domain pair"/>
    <property type="match status" value="1"/>
</dbReference>
<name>A0A2C6KNG1_9APIC</name>
<feature type="compositionally biased region" description="Low complexity" evidence="5">
    <location>
        <begin position="365"/>
        <end position="389"/>
    </location>
</feature>
<feature type="compositionally biased region" description="Low complexity" evidence="5">
    <location>
        <begin position="1188"/>
        <end position="1200"/>
    </location>
</feature>
<comment type="caution">
    <text evidence="7">The sequence shown here is derived from an EMBL/GenBank/DDBJ whole genome shotgun (WGS) entry which is preliminary data.</text>
</comment>
<feature type="compositionally biased region" description="Basic and acidic residues" evidence="5">
    <location>
        <begin position="538"/>
        <end position="573"/>
    </location>
</feature>
<evidence type="ECO:0000313" key="7">
    <source>
        <dbReference type="EMBL" id="PHJ22020.1"/>
    </source>
</evidence>
<reference evidence="7 8" key="1">
    <citation type="journal article" date="2017" name="Int. J. Parasitol.">
        <title>The genome of the protozoan parasite Cystoisospora suis and a reverse vaccinology approach to identify vaccine candidates.</title>
        <authorList>
            <person name="Palmieri N."/>
            <person name="Shrestha A."/>
            <person name="Ruttkowski B."/>
            <person name="Beck T."/>
            <person name="Vogl C."/>
            <person name="Tomley F."/>
            <person name="Blake D.P."/>
            <person name="Joachim A."/>
        </authorList>
    </citation>
    <scope>NUCLEOTIDE SEQUENCE [LARGE SCALE GENOMIC DNA]</scope>
    <source>
        <strain evidence="7 8">Wien I</strain>
    </source>
</reference>
<sequence>MNFPPSGGRTDGSEQTENWQSRHPPCYGDLLRGPVPPFLAPPALPTSPHGGGIRLPPPSHLLGSSVVGGRGGGDALGFSGNVSARGGTAGAGGSERPQCFLGSSTLVGGASSLPECPGGGMAAAPSFSQLGSSQNPRMPVGSVAMGGARAHPPPPVSTTAPGEAVLSGTRFSSHRPGRPPGSCLPGSGAVLRFCRPDVEGEQAGEGDLLICQDAVDDADTTMPAAPLLFQHMIQFYSHNEVVDVTPHLTKLLVLDSRLFVSTALQALKEFFYQPFSCIPLPLRHPSLAQASSAPPEHPPDPTAVSSPSPSPSSVSRSSPPQCSSPHGDSSRLSASTPAPDQSPPSSVETTTAGSRKENLRSGQASTPSSSPHSSPFSPGEAVGGVQQQHQGGGDASKGLATLRHTAGPRSLCAGGSGGASAGFSQSSLSRKNSARGHDLFPSRGASSRSLPGGSLRNNCLRMRGEVAKGVGAQGVWLYDESARQVAGFMDEKELSAFFLWWAKWLQGRPPDTDEEVEKGTDIPTAGQDGDSLFSGEAGENREKRERQEKGGAQEKTDHVGDDPRGDSNGHTRTENPGGSYCSSPSYTSAPAAVEALLAEVSAGLRGSAKREEADLYLERTQELRKEGETPRKSEDGGKIVCVSGAGQRTETKTDAKKMSATAVAQEKAENGCTSTCVRNPVAGHSRGLSTAGGCTPESRKRKEGATEGHEESHKRDGFCGADASSALTGKNLERQPEECVASSPSPVSLFSGSDVASEDDILLNAPPPWTWTLQQWRMVYKTPSPVLYIQPDRPPLDALLLQLQNRTATVALWNAERQIPMIVLTFRALLVHAVQHLRGDLPEFDLAVQDLRVGTYTELLQVPRETPLFSVVEQMNARDVAAVPVVDSKGAYTGCFTRQHFLLLALQCMHNGSQLDMEEAVGDVLAQVTHQEEQLKKQRAALNELAAASREHMRTSHYGYRHGGGGPSFTLGENGRTPVKAHSDSLSTEFDSVVRRVAVKPSTDLSKSGNGGVGEGQVEAAGGDDDTEDNFSSPPVTVREAILRVLFSPLRRVILLDSEGRLAGIVTASDIAGFLVGWGQPLAPAAPFCSFTGDEGQSSCSSSVICPSSTSPEFSVLSPSSYSMWKNEKSPQVRPRQSVQQSPNEKNGGELYESHDGGANQVPEVLSSVPSGPRMIASQHPPCISHGTPPSSTPTPATAADTNVEVPLSIEGATGKGKRESDNTGEFSNSS</sequence>
<gene>
    <name evidence="7" type="ORF">CSUI_004140</name>
</gene>
<dbReference type="Gene3D" id="3.10.580.10">
    <property type="entry name" value="CBS-domain"/>
    <property type="match status" value="1"/>
</dbReference>
<evidence type="ECO:0000256" key="1">
    <source>
        <dbReference type="ARBA" id="ARBA00006750"/>
    </source>
</evidence>
<dbReference type="PROSITE" id="PS51371">
    <property type="entry name" value="CBS"/>
    <property type="match status" value="1"/>
</dbReference>
<accession>A0A2C6KNG1</accession>
<feature type="region of interest" description="Disordered" evidence="5">
    <location>
        <begin position="125"/>
        <end position="183"/>
    </location>
</feature>
<feature type="region of interest" description="Disordered" evidence="5">
    <location>
        <begin position="1125"/>
        <end position="1231"/>
    </location>
</feature>
<organism evidence="7 8">
    <name type="scientific">Cystoisospora suis</name>
    <dbReference type="NCBI Taxonomy" id="483139"/>
    <lineage>
        <taxon>Eukaryota</taxon>
        <taxon>Sar</taxon>
        <taxon>Alveolata</taxon>
        <taxon>Apicomplexa</taxon>
        <taxon>Conoidasida</taxon>
        <taxon>Coccidia</taxon>
        <taxon>Eucoccidiorida</taxon>
        <taxon>Eimeriorina</taxon>
        <taxon>Sarcocystidae</taxon>
        <taxon>Cystoisospora</taxon>
    </lineage>
</organism>
<feature type="region of interest" description="Disordered" evidence="5">
    <location>
        <begin position="960"/>
        <end position="984"/>
    </location>
</feature>
<comment type="similarity">
    <text evidence="1">Belongs to the 5'-AMP-activated protein kinase gamma subunit family.</text>
</comment>
<dbReference type="InterPro" id="IPR050511">
    <property type="entry name" value="AMPK_gamma/SDS23_families"/>
</dbReference>
<dbReference type="PANTHER" id="PTHR13780:SF35">
    <property type="entry name" value="LD22662P"/>
    <property type="match status" value="1"/>
</dbReference>
<evidence type="ECO:0000256" key="2">
    <source>
        <dbReference type="ARBA" id="ARBA00022737"/>
    </source>
</evidence>
<dbReference type="Proteomes" id="UP000221165">
    <property type="component" value="Unassembled WGS sequence"/>
</dbReference>
<feature type="region of interest" description="Disordered" evidence="5">
    <location>
        <begin position="288"/>
        <end position="454"/>
    </location>
</feature>
<dbReference type="GeneID" id="94427546"/>
<proteinExistence type="inferred from homology"/>
<feature type="region of interest" description="Disordered" evidence="5">
    <location>
        <begin position="1"/>
        <end position="57"/>
    </location>
</feature>
<feature type="compositionally biased region" description="Polar residues" evidence="5">
    <location>
        <begin position="126"/>
        <end position="136"/>
    </location>
</feature>
<dbReference type="Pfam" id="PF00571">
    <property type="entry name" value="CBS"/>
    <property type="match status" value="2"/>
</dbReference>
<protein>
    <submittedName>
        <fullName evidence="7">Cbs domain-containing protein</fullName>
    </submittedName>
</protein>
<evidence type="ECO:0000313" key="8">
    <source>
        <dbReference type="Proteomes" id="UP000221165"/>
    </source>
</evidence>
<dbReference type="PANTHER" id="PTHR13780">
    <property type="entry name" value="AMP-ACTIVATED PROTEIN KINASE, GAMMA REGULATORY SUBUNIT"/>
    <property type="match status" value="1"/>
</dbReference>
<dbReference type="EMBL" id="MIGC01001877">
    <property type="protein sequence ID" value="PHJ22020.1"/>
    <property type="molecule type" value="Genomic_DNA"/>
</dbReference>
<dbReference type="InterPro" id="IPR000644">
    <property type="entry name" value="CBS_dom"/>
</dbReference>
<feature type="region of interest" description="Disordered" evidence="5">
    <location>
        <begin position="510"/>
        <end position="583"/>
    </location>
</feature>
<feature type="compositionally biased region" description="Polar residues" evidence="5">
    <location>
        <begin position="326"/>
        <end position="353"/>
    </location>
</feature>
<dbReference type="InterPro" id="IPR046342">
    <property type="entry name" value="CBS_dom_sf"/>
</dbReference>
<dbReference type="AlphaFoldDB" id="A0A2C6KNG1"/>